<evidence type="ECO:0000313" key="2">
    <source>
        <dbReference type="EMBL" id="OWK32013.1"/>
    </source>
</evidence>
<dbReference type="RefSeq" id="WP_088333091.1">
    <property type="nucleotide sequence ID" value="NZ_NBBJ01000001.1"/>
</dbReference>
<organism evidence="2 3">
    <name type="scientific">Sphingomonas mucosissima</name>
    <dbReference type="NCBI Taxonomy" id="370959"/>
    <lineage>
        <taxon>Bacteria</taxon>
        <taxon>Pseudomonadati</taxon>
        <taxon>Pseudomonadota</taxon>
        <taxon>Alphaproteobacteria</taxon>
        <taxon>Sphingomonadales</taxon>
        <taxon>Sphingomonadaceae</taxon>
        <taxon>Sphingomonas</taxon>
    </lineage>
</organism>
<dbReference type="Gene3D" id="3.60.15.10">
    <property type="entry name" value="Ribonuclease Z/Hydroxyacylglutathione hydrolase-like"/>
    <property type="match status" value="1"/>
</dbReference>
<reference evidence="2 3" key="1">
    <citation type="submission" date="2017-03" db="EMBL/GenBank/DDBJ databases">
        <title>Genome sequence of Sphingomonas mucosissima DSM 17494.</title>
        <authorList>
            <person name="Poehlein A."/>
            <person name="Wuebbeler J.H."/>
            <person name="Steinbuechel A."/>
            <person name="Daniel R."/>
        </authorList>
    </citation>
    <scope>NUCLEOTIDE SEQUENCE [LARGE SCALE GENOMIC DNA]</scope>
    <source>
        <strain evidence="2 3">DSM 17494</strain>
    </source>
</reference>
<sequence length="371" mass="41618">MHVVRFFPIGNADSCLIELENGRRVLFDFADMHNADDQYDLRCDLEKELRDCLDGAKSIDVVAFTHLDTDHCARAKEVFHLEHAKKYQGGDRIKIETMWVPATAILEEGVKGQARTLRTEARQRFIEGEGIRVFGRPEKLDQFLKDRGIDPKTRRNLITDAGTLCPEFNLGSDGVEFFVHSPFAETCGDSVEYRNGSAIFMQATFVVGGRTTKMILSADVPHEVIDDIVRITRFHKNDHRLEWDINNVPHHCSYLSLADDKGKDKTVPVERLKWLYEEQGRSGGLLVSTSKPIPTNDDDKQPPHRQAASYYKDVASDLGGEWLVTMEHPDKNKPKPLVIEIGATGSKRRKIAAAGAATVLGGAAPRAGRRR</sequence>
<comment type="caution">
    <text evidence="2">The sequence shown here is derived from an EMBL/GenBank/DDBJ whole genome shotgun (WGS) entry which is preliminary data.</text>
</comment>
<protein>
    <recommendedName>
        <fullName evidence="4">Metallo-beta-lactamase domain-containing protein</fullName>
    </recommendedName>
</protein>
<accession>A0A245ZQJ0</accession>
<dbReference type="InterPro" id="IPR036866">
    <property type="entry name" value="RibonucZ/Hydroxyglut_hydro"/>
</dbReference>
<dbReference type="Proteomes" id="UP000197783">
    <property type="component" value="Unassembled WGS sequence"/>
</dbReference>
<evidence type="ECO:0000256" key="1">
    <source>
        <dbReference type="SAM" id="MobiDB-lite"/>
    </source>
</evidence>
<gene>
    <name evidence="2" type="ORF">SPMU_03340</name>
</gene>
<dbReference type="AlphaFoldDB" id="A0A245ZQJ0"/>
<dbReference type="SUPFAM" id="SSF56281">
    <property type="entry name" value="Metallo-hydrolase/oxidoreductase"/>
    <property type="match status" value="1"/>
</dbReference>
<dbReference type="EMBL" id="NBBJ01000001">
    <property type="protein sequence ID" value="OWK32013.1"/>
    <property type="molecule type" value="Genomic_DNA"/>
</dbReference>
<dbReference type="OrthoDB" id="9768813at2"/>
<proteinExistence type="predicted"/>
<evidence type="ECO:0000313" key="3">
    <source>
        <dbReference type="Proteomes" id="UP000197783"/>
    </source>
</evidence>
<name>A0A245ZQJ0_9SPHN</name>
<evidence type="ECO:0008006" key="4">
    <source>
        <dbReference type="Google" id="ProtNLM"/>
    </source>
</evidence>
<feature type="region of interest" description="Disordered" evidence="1">
    <location>
        <begin position="285"/>
        <end position="306"/>
    </location>
</feature>
<keyword evidence="3" id="KW-1185">Reference proteome</keyword>